<dbReference type="OrthoDB" id="5514772at2"/>
<reference evidence="5 6" key="1">
    <citation type="submission" date="2019-10" db="EMBL/GenBank/DDBJ databases">
        <title>A soil myxobacterium in the family Polyangiaceae.</title>
        <authorList>
            <person name="Li Y."/>
            <person name="Wang J."/>
        </authorList>
    </citation>
    <scope>NUCLEOTIDE SEQUENCE [LARGE SCALE GENOMIC DNA]</scope>
    <source>
        <strain evidence="5 6">DSM 14734</strain>
    </source>
</reference>
<dbReference type="InterPro" id="IPR031922">
    <property type="entry name" value="Pesticin_C"/>
</dbReference>
<feature type="compositionally biased region" description="Acidic residues" evidence="3">
    <location>
        <begin position="1113"/>
        <end position="1123"/>
    </location>
</feature>
<gene>
    <name evidence="5" type="ORF">GF068_28490</name>
</gene>
<keyword evidence="1" id="KW-0929">Antimicrobial</keyword>
<keyword evidence="2" id="KW-0081">Bacteriolytic enzyme</keyword>
<feature type="region of interest" description="Disordered" evidence="3">
    <location>
        <begin position="1109"/>
        <end position="1135"/>
    </location>
</feature>
<dbReference type="InterPro" id="IPR023347">
    <property type="entry name" value="Lysozyme_dom_sf"/>
</dbReference>
<evidence type="ECO:0000256" key="3">
    <source>
        <dbReference type="SAM" id="MobiDB-lite"/>
    </source>
</evidence>
<dbReference type="GO" id="GO:0003796">
    <property type="term" value="F:lysozyme activity"/>
    <property type="evidence" value="ECO:0007669"/>
    <property type="project" value="InterPro"/>
</dbReference>
<organism evidence="5 6">
    <name type="scientific">Polyangium spumosum</name>
    <dbReference type="NCBI Taxonomy" id="889282"/>
    <lineage>
        <taxon>Bacteria</taxon>
        <taxon>Pseudomonadati</taxon>
        <taxon>Myxococcota</taxon>
        <taxon>Polyangia</taxon>
        <taxon>Polyangiales</taxon>
        <taxon>Polyangiaceae</taxon>
        <taxon>Polyangium</taxon>
    </lineage>
</organism>
<comment type="caution">
    <text evidence="5">The sequence shown here is derived from an EMBL/GenBank/DDBJ whole genome shotgun (WGS) entry which is preliminary data.</text>
</comment>
<dbReference type="Gene3D" id="1.10.530.40">
    <property type="match status" value="1"/>
</dbReference>
<dbReference type="GO" id="GO:0042742">
    <property type="term" value="P:defense response to bacterium"/>
    <property type="evidence" value="ECO:0007669"/>
    <property type="project" value="UniProtKB-KW"/>
</dbReference>
<name>A0A6N7PWC0_9BACT</name>
<sequence>MSGTHVFPHFSELTFAVEGGNTKDILEVHWPDSAASGVTLGAGYDMGGRTKAVVKADLVAAGVSAADAEKLSNGAGKKGDAAKKWVADNVASLPTISKDVAKTLYQKIYPAYVEKAKTRVADYGGDWEKYPTPMKEVLVDLAYRGDLSTKHPRLVACVKDNDYPGFCALIHDLDYWRDNTNLKNQKPRNADGSFAVAQRGGYNWRILDRSDFLKKAGGTGAEDDDDDDAPLVVYREPTTQFDLSTMPEDVLYDHLREVWKRAQKRFGNEGKSAYDFQDENGRVNLLAARGFDHKEKKPVQSTNTKYDDCMFLVYKTTAGQKKVALYQCTTEWTIKGSQSVLLLGQHKYALGNHGISRYGTHVSLKDGMTGKDLSGKNYRALRPDPTVRTALVGDEEQVGAVGDTHATAYDAGDINIHYGGDTGLVAADRSRAWSAGCQVIAGIKSYVDFIKKIEADTSIKGTLQNELSGKPAKDGTRSLIYTLVEGDFLTPASASASIRLPIVGKDAEAHYSLNEGGEGGFFPIGANNFWHGGVHLDAGADALQAIADGDIVAYRINKKALEVELAGEPMRYSNGFVLVRHERYTPKGAKLELFSLVMHLLPFEEYTDAQKKNPPVMFKKHKFTIATTEDSGGLNVRETGRGSKVLRVAKLGEEVSFKDPNAVAPGGKIGTGWHELSGGGWVYVGGEGDPNIKYECKLEPEKFDQVVACKIPVTAGAILGYPGVFFTRPATTHFEVLTGDVEFMKNPKGDKGGPGLLQIAAGTKFKTRKNVTPPEVKVDWPAGARLSLVEQPPGDLRKVACSEAVGWTKRELLGAYDQGSAAYTLAAPLATLTTEPGGGATIEINAPKGAKVYWVAQKGESDRQVRYVLPKAEQEKRTGWTKRELLGDWDGKTSRYTLKSALPVLSKEKPDGAVVFEDGAGSNAAEIFTEILPASDARVFKDKEGKVWQEVDFGGGKGWIEVDKDTKVLFAYDWPRWQRIEEPGKFSQDGLCDAPSLLGLVDENKDGKVSAAEIKAALKDPAIAEKLRRIACLHPTEWAGEVPGLDRLKGPPWNLDDASLATTREYIKKLGFWGDASSAGLPSKDKVWHLHPIGLIEHWRTLSLLQAPPAENEATEETSEEGETAGSTSGGATTGAGESELVVFCAHELASRKSRVKNVARFEVVPDAQTLEDVVTLLYRGGAKPSPSAITVSRGGEKVTVQGKAAGEGYTQYDVKVAFKGTLGHNILGATFWKAFTAATEYKVEGFEKPLTIAVYAPNKLALAIKMPKVRSAKMGSKLGEKLDEVTLSDGSKGLAWVDAGESLEEPAGWEKPKKGAEKKPFGEGVTITMDGKSLVNAADVIQPILGIVGLVQHALKIMKGIQDAVPKIGWYAQWEFQVLQGVFNLEWQQKEYKDERAYAGAKLIFQFNLFSASAEIGVGIASCSFKAQLFAKIEGGVSINYEIERVSPGVDATVAIPFTLSIAGAVGARVQAGSCVEFEATLESGFEFQGKLQIHSREGFSMKSSMSWTGLAGKIKASVGPGGWLGNHVSQQTFIEAEDLGDFEWPDEPYTAPFITRSQIEEILEDKLTDGLNIRVFTESGSAWTPDTQWSTEKIAQTLAAKIDARKDIFRDSSSIEGLAHDIRQRLDIIGTRDWARDWIDDKTFLSFVNKELDKIMSASYIDPCKELVDKCK</sequence>
<dbReference type="Proteomes" id="UP000440224">
    <property type="component" value="Unassembled WGS sequence"/>
</dbReference>
<evidence type="ECO:0000259" key="4">
    <source>
        <dbReference type="Pfam" id="PF16754"/>
    </source>
</evidence>
<evidence type="ECO:0000313" key="6">
    <source>
        <dbReference type="Proteomes" id="UP000440224"/>
    </source>
</evidence>
<dbReference type="GO" id="GO:0031640">
    <property type="term" value="P:killing of cells of another organism"/>
    <property type="evidence" value="ECO:0007669"/>
    <property type="project" value="UniProtKB-KW"/>
</dbReference>
<dbReference type="EMBL" id="WJIE01000009">
    <property type="protein sequence ID" value="MRG95827.1"/>
    <property type="molecule type" value="Genomic_DNA"/>
</dbReference>
<dbReference type="InterPro" id="IPR018247">
    <property type="entry name" value="EF_Hand_1_Ca_BS"/>
</dbReference>
<dbReference type="Pfam" id="PF16754">
    <property type="entry name" value="Pesticin"/>
    <property type="match status" value="1"/>
</dbReference>
<evidence type="ECO:0000256" key="2">
    <source>
        <dbReference type="ARBA" id="ARBA00022638"/>
    </source>
</evidence>
<evidence type="ECO:0000256" key="1">
    <source>
        <dbReference type="ARBA" id="ARBA00022529"/>
    </source>
</evidence>
<proteinExistence type="predicted"/>
<keyword evidence="6" id="KW-1185">Reference proteome</keyword>
<dbReference type="PROSITE" id="PS00018">
    <property type="entry name" value="EF_HAND_1"/>
    <property type="match status" value="1"/>
</dbReference>
<feature type="domain" description="Pesticin C-terminal" evidence="4">
    <location>
        <begin position="32"/>
        <end position="163"/>
    </location>
</feature>
<evidence type="ECO:0000313" key="5">
    <source>
        <dbReference type="EMBL" id="MRG95827.1"/>
    </source>
</evidence>
<dbReference type="RefSeq" id="WP_153822643.1">
    <property type="nucleotide sequence ID" value="NZ_WJIE01000009.1"/>
</dbReference>
<protein>
    <recommendedName>
        <fullName evidence="4">Pesticin C-terminal domain-containing protein</fullName>
    </recommendedName>
</protein>
<accession>A0A6N7PWC0</accession>